<evidence type="ECO:0000256" key="1">
    <source>
        <dbReference type="ARBA" id="ARBA00022598"/>
    </source>
</evidence>
<dbReference type="Gene3D" id="3.40.50.20">
    <property type="match status" value="1"/>
</dbReference>
<dbReference type="SUPFAM" id="SSF56059">
    <property type="entry name" value="Glutathione synthetase ATP-binding domain-like"/>
    <property type="match status" value="1"/>
</dbReference>
<evidence type="ECO:0000256" key="7">
    <source>
        <dbReference type="SAM" id="MobiDB-lite"/>
    </source>
</evidence>
<name>A0ABX3T008_9MYCO</name>
<comment type="pathway">
    <text evidence="5">Purine metabolism.</text>
</comment>
<evidence type="ECO:0000313" key="10">
    <source>
        <dbReference type="Proteomes" id="UP000192374"/>
    </source>
</evidence>
<dbReference type="InterPro" id="IPR048740">
    <property type="entry name" value="PurT_C"/>
</dbReference>
<keyword evidence="1" id="KW-0436">Ligase</keyword>
<reference evidence="9 10" key="1">
    <citation type="submission" date="2017-02" db="EMBL/GenBank/DDBJ databases">
        <title>The new phylogeny of genus Mycobacterium.</title>
        <authorList>
            <person name="Tortoli E."/>
            <person name="Trovato A."/>
            <person name="Cirillo D.M."/>
        </authorList>
    </citation>
    <scope>NUCLEOTIDE SEQUENCE [LARGE SCALE GENOMIC DNA]</scope>
    <source>
        <strain evidence="9 10">DSM 45145</strain>
    </source>
</reference>
<evidence type="ECO:0000313" key="9">
    <source>
        <dbReference type="EMBL" id="ORB11255.1"/>
    </source>
</evidence>
<dbReference type="PANTHER" id="PTHR43055:SF1">
    <property type="entry name" value="FORMATE-DEPENDENT PHOSPHORIBOSYLGLYCINAMIDE FORMYLTRANSFERASE"/>
    <property type="match status" value="1"/>
</dbReference>
<organism evidence="9 10">
    <name type="scientific">Mycobacterium noviomagense</name>
    <dbReference type="NCBI Taxonomy" id="459858"/>
    <lineage>
        <taxon>Bacteria</taxon>
        <taxon>Bacillati</taxon>
        <taxon>Actinomycetota</taxon>
        <taxon>Actinomycetes</taxon>
        <taxon>Mycobacteriales</taxon>
        <taxon>Mycobacteriaceae</taxon>
        <taxon>Mycobacterium</taxon>
    </lineage>
</organism>
<sequence>MAEDRTAEHHQGQPGHAKHEQAPGHETASDPGDQPARAHDGGHRTKVMLLGSGELSRELAIAFQRLGAEVIAVERYADAPAHGVADQSLVVKMTDADELAAVIGRLQPDFVVTLTDVIAADALTAAEDTGFSKVVPSARSVRLSTDSEGLRRLAADELGLPTAPFWFAGSLDELRAVAAHAGYPLLVKPVGVVASQARSLVSRPDDVEPAWQRAVAAGGRVTSTRVLAETVVEVDYHVTLLTVRSDGPKGPVMEFCVPIGHDEATGDVREYWQPQQMSDAALEAGKSIAARIVKALGGRGLFGVELMVRGDEVYFCDVTARPYESGLVTLRTQRLSVFELAARAILGLAIDTIMISPGGAQVMYAGREALEPRADARALADALRVPESDIRVFAHHEPEAPRRLGVALATAPDVSAARDRARQVSSALRRLWQPPSSPGPG</sequence>
<evidence type="ECO:0000256" key="6">
    <source>
        <dbReference type="PROSITE-ProRule" id="PRU00409"/>
    </source>
</evidence>
<dbReference type="PROSITE" id="PS50975">
    <property type="entry name" value="ATP_GRASP"/>
    <property type="match status" value="1"/>
</dbReference>
<keyword evidence="3" id="KW-0658">Purine biosynthesis</keyword>
<dbReference type="InterPro" id="IPR011761">
    <property type="entry name" value="ATP-grasp"/>
</dbReference>
<evidence type="ECO:0000256" key="2">
    <source>
        <dbReference type="ARBA" id="ARBA00022741"/>
    </source>
</evidence>
<dbReference type="Pfam" id="PF02222">
    <property type="entry name" value="ATP-grasp"/>
    <property type="match status" value="1"/>
</dbReference>
<dbReference type="NCBIfam" id="NF006766">
    <property type="entry name" value="PRK09288.1"/>
    <property type="match status" value="1"/>
</dbReference>
<evidence type="ECO:0000256" key="4">
    <source>
        <dbReference type="ARBA" id="ARBA00022840"/>
    </source>
</evidence>
<dbReference type="Pfam" id="PF21244">
    <property type="entry name" value="PurT_C"/>
    <property type="match status" value="1"/>
</dbReference>
<dbReference type="EMBL" id="MVIC01000057">
    <property type="protein sequence ID" value="ORB11255.1"/>
    <property type="molecule type" value="Genomic_DNA"/>
</dbReference>
<dbReference type="InterPro" id="IPR054350">
    <property type="entry name" value="PurT/PurK_preATP-grasp"/>
</dbReference>
<dbReference type="InterPro" id="IPR003135">
    <property type="entry name" value="ATP-grasp_carboxylate-amine"/>
</dbReference>
<dbReference type="Gene3D" id="3.30.1490.20">
    <property type="entry name" value="ATP-grasp fold, A domain"/>
    <property type="match status" value="1"/>
</dbReference>
<dbReference type="Proteomes" id="UP000192374">
    <property type="component" value="Unassembled WGS sequence"/>
</dbReference>
<dbReference type="InterPro" id="IPR016185">
    <property type="entry name" value="PreATP-grasp_dom_sf"/>
</dbReference>
<keyword evidence="10" id="KW-1185">Reference proteome</keyword>
<comment type="caution">
    <text evidence="9">The sequence shown here is derived from an EMBL/GenBank/DDBJ whole genome shotgun (WGS) entry which is preliminary data.</text>
</comment>
<evidence type="ECO:0000259" key="8">
    <source>
        <dbReference type="PROSITE" id="PS50975"/>
    </source>
</evidence>
<feature type="compositionally biased region" description="Basic and acidic residues" evidence="7">
    <location>
        <begin position="1"/>
        <end position="23"/>
    </location>
</feature>
<dbReference type="Gene3D" id="3.30.470.20">
    <property type="entry name" value="ATP-grasp fold, B domain"/>
    <property type="match status" value="1"/>
</dbReference>
<evidence type="ECO:0000256" key="3">
    <source>
        <dbReference type="ARBA" id="ARBA00022755"/>
    </source>
</evidence>
<proteinExistence type="predicted"/>
<dbReference type="PANTHER" id="PTHR43055">
    <property type="entry name" value="FORMATE-DEPENDENT PHOSPHORIBOSYLGLYCINAMIDE FORMYLTRANSFERASE"/>
    <property type="match status" value="1"/>
</dbReference>
<accession>A0ABX3T008</accession>
<keyword evidence="2 6" id="KW-0547">Nucleotide-binding</keyword>
<dbReference type="Pfam" id="PF22660">
    <property type="entry name" value="RS_preATP-grasp-like"/>
    <property type="match status" value="1"/>
</dbReference>
<keyword evidence="4 6" id="KW-0067">ATP-binding</keyword>
<gene>
    <name evidence="9" type="ORF">BST37_20340</name>
</gene>
<dbReference type="SUPFAM" id="SSF52440">
    <property type="entry name" value="PreATP-grasp domain"/>
    <property type="match status" value="1"/>
</dbReference>
<feature type="region of interest" description="Disordered" evidence="7">
    <location>
        <begin position="1"/>
        <end position="41"/>
    </location>
</feature>
<dbReference type="InterPro" id="IPR013815">
    <property type="entry name" value="ATP_grasp_subdomain_1"/>
</dbReference>
<evidence type="ECO:0000256" key="5">
    <source>
        <dbReference type="ARBA" id="ARBA00025704"/>
    </source>
</evidence>
<feature type="domain" description="ATP-grasp" evidence="8">
    <location>
        <begin position="152"/>
        <end position="346"/>
    </location>
</feature>
<protein>
    <submittedName>
        <fullName evidence="9">Phosphoribosylglycinamide formyltransferase 2</fullName>
    </submittedName>
</protein>